<organism evidence="2">
    <name type="scientific">Petromyces alliaceus</name>
    <name type="common">Aspergillus alliaceus</name>
    <dbReference type="NCBI Taxonomy" id="209559"/>
    <lineage>
        <taxon>Eukaryota</taxon>
        <taxon>Fungi</taxon>
        <taxon>Dikarya</taxon>
        <taxon>Ascomycota</taxon>
        <taxon>Pezizomycotina</taxon>
        <taxon>Eurotiomycetes</taxon>
        <taxon>Eurotiomycetidae</taxon>
        <taxon>Eurotiales</taxon>
        <taxon>Aspergillaceae</taxon>
        <taxon>Aspergillus</taxon>
        <taxon>Aspergillus subgen. Circumdati</taxon>
    </lineage>
</organism>
<feature type="transmembrane region" description="Helical" evidence="1">
    <location>
        <begin position="35"/>
        <end position="55"/>
    </location>
</feature>
<name>A0A5N7BRP0_PETAA</name>
<protein>
    <submittedName>
        <fullName evidence="2">Uncharacterized protein</fullName>
    </submittedName>
</protein>
<keyword evidence="1" id="KW-0472">Membrane</keyword>
<dbReference type="Proteomes" id="UP000326877">
    <property type="component" value="Unassembled WGS sequence"/>
</dbReference>
<evidence type="ECO:0000313" key="2">
    <source>
        <dbReference type="EMBL" id="KAE8384496.1"/>
    </source>
</evidence>
<dbReference type="AlphaFoldDB" id="A0A5N7BRP0"/>
<proteinExistence type="predicted"/>
<gene>
    <name evidence="2" type="ORF">BDV23DRAFT_36080</name>
</gene>
<dbReference type="EMBL" id="ML735370">
    <property type="protein sequence ID" value="KAE8384496.1"/>
    <property type="molecule type" value="Genomic_DNA"/>
</dbReference>
<reference evidence="2" key="1">
    <citation type="submission" date="2019-04" db="EMBL/GenBank/DDBJ databases">
        <title>Friends and foes A comparative genomics studyof 23 Aspergillus species from section Flavi.</title>
        <authorList>
            <consortium name="DOE Joint Genome Institute"/>
            <person name="Kjaerbolling I."/>
            <person name="Vesth T."/>
            <person name="Frisvad J.C."/>
            <person name="Nybo J.L."/>
            <person name="Theobald S."/>
            <person name="Kildgaard S."/>
            <person name="Isbrandt T."/>
            <person name="Kuo A."/>
            <person name="Sato A."/>
            <person name="Lyhne E.K."/>
            <person name="Kogle M.E."/>
            <person name="Wiebenga A."/>
            <person name="Kun R.S."/>
            <person name="Lubbers R.J."/>
            <person name="Makela M.R."/>
            <person name="Barry K."/>
            <person name="Chovatia M."/>
            <person name="Clum A."/>
            <person name="Daum C."/>
            <person name="Haridas S."/>
            <person name="He G."/>
            <person name="LaButti K."/>
            <person name="Lipzen A."/>
            <person name="Mondo S."/>
            <person name="Riley R."/>
            <person name="Salamov A."/>
            <person name="Simmons B.A."/>
            <person name="Magnuson J.K."/>
            <person name="Henrissat B."/>
            <person name="Mortensen U.H."/>
            <person name="Larsen T.O."/>
            <person name="Devries R.P."/>
            <person name="Grigoriev I.V."/>
            <person name="Machida M."/>
            <person name="Baker S.E."/>
            <person name="Andersen M.R."/>
        </authorList>
    </citation>
    <scope>NUCLEOTIDE SEQUENCE [LARGE SCALE GENOMIC DNA]</scope>
    <source>
        <strain evidence="2">IBT 14317</strain>
    </source>
</reference>
<evidence type="ECO:0000256" key="1">
    <source>
        <dbReference type="SAM" id="Phobius"/>
    </source>
</evidence>
<keyword evidence="1" id="KW-0812">Transmembrane</keyword>
<sequence length="61" mass="6807">MTFLCPGIRQKSKPPSLSHCQGQSLPKPYLTLTTTVFVVFIFILAIFPTISFSFLHPSPPK</sequence>
<accession>A0A5N7BRP0</accession>
<keyword evidence="1" id="KW-1133">Transmembrane helix</keyword>